<evidence type="ECO:0000313" key="5">
    <source>
        <dbReference type="EMBL" id="EGE53805.1"/>
    </source>
</evidence>
<organism evidence="5 6">
    <name type="scientific">Streptococcus parauberis NCFD 2020</name>
    <dbReference type="NCBI Taxonomy" id="873447"/>
    <lineage>
        <taxon>Bacteria</taxon>
        <taxon>Bacillati</taxon>
        <taxon>Bacillota</taxon>
        <taxon>Bacilli</taxon>
        <taxon>Lactobacillales</taxon>
        <taxon>Streptococcaceae</taxon>
        <taxon>Streptococcus</taxon>
    </lineage>
</organism>
<reference evidence="5 6" key="1">
    <citation type="submission" date="2011-02" db="EMBL/GenBank/DDBJ databases">
        <authorList>
            <person name="Stanhope M.J."/>
            <person name="Durkin A.S."/>
            <person name="Hostetler J."/>
            <person name="Kim M."/>
            <person name="Radune D."/>
            <person name="Singh I."/>
            <person name="Town C.D."/>
        </authorList>
    </citation>
    <scope>NUCLEOTIDE SEQUENCE [LARGE SCALE GENOMIC DNA]</scope>
    <source>
        <strain evidence="5 6">NCFD 2020</strain>
    </source>
</reference>
<protein>
    <submittedName>
        <fullName evidence="5">Phage prohead protease, HK97 family</fullName>
        <ecNumber evidence="5">3.4.-.-</ecNumber>
    </submittedName>
</protein>
<evidence type="ECO:0000256" key="1">
    <source>
        <dbReference type="ARBA" id="ARBA00022612"/>
    </source>
</evidence>
<evidence type="ECO:0000256" key="3">
    <source>
        <dbReference type="ARBA" id="ARBA00022801"/>
    </source>
</evidence>
<keyword evidence="3 5" id="KW-0378">Hydrolase</keyword>
<dbReference type="RefSeq" id="WP_003103816.1">
    <property type="nucleotide sequence ID" value="NZ_AEUT02000001.1"/>
</dbReference>
<dbReference type="SUPFAM" id="SSF50789">
    <property type="entry name" value="Herpes virus serine proteinase, assemblin"/>
    <property type="match status" value="1"/>
</dbReference>
<dbReference type="InterPro" id="IPR054613">
    <property type="entry name" value="Peptidase_S78_dom"/>
</dbReference>
<keyword evidence="1" id="KW-1188">Viral release from host cell</keyword>
<dbReference type="EC" id="3.4.-.-" evidence="5"/>
<keyword evidence="2 5" id="KW-0645">Protease</keyword>
<comment type="caution">
    <text evidence="5">The sequence shown here is derived from an EMBL/GenBank/DDBJ whole genome shotgun (WGS) entry which is preliminary data.</text>
</comment>
<evidence type="ECO:0000256" key="2">
    <source>
        <dbReference type="ARBA" id="ARBA00022670"/>
    </source>
</evidence>
<accession>F1Z0P1</accession>
<evidence type="ECO:0000313" key="6">
    <source>
        <dbReference type="Proteomes" id="UP000003732"/>
    </source>
</evidence>
<dbReference type="Pfam" id="PF04586">
    <property type="entry name" value="Peptidase_S78"/>
    <property type="match status" value="1"/>
</dbReference>
<dbReference type="eggNOG" id="COG3740">
    <property type="taxonomic scope" value="Bacteria"/>
</dbReference>
<gene>
    <name evidence="5" type="ORF">SPB_0685</name>
</gene>
<proteinExistence type="predicted"/>
<dbReference type="GeneID" id="61421866"/>
<dbReference type="MEROPS" id="S78.001"/>
<dbReference type="HOGENOM" id="CLU_073043_2_1_9"/>
<dbReference type="EMBL" id="AEUT02000001">
    <property type="protein sequence ID" value="EGE53805.1"/>
    <property type="molecule type" value="Genomic_DNA"/>
</dbReference>
<dbReference type="GO" id="GO:0008233">
    <property type="term" value="F:peptidase activity"/>
    <property type="evidence" value="ECO:0007669"/>
    <property type="project" value="UniProtKB-KW"/>
</dbReference>
<feature type="domain" description="Prohead serine protease" evidence="4">
    <location>
        <begin position="7"/>
        <end position="155"/>
    </location>
</feature>
<evidence type="ECO:0000259" key="4">
    <source>
        <dbReference type="Pfam" id="PF04586"/>
    </source>
</evidence>
<name>F1Z0P1_9STRE</name>
<dbReference type="AlphaFoldDB" id="F1Z0P1"/>
<dbReference type="NCBIfam" id="TIGR01543">
    <property type="entry name" value="proheadase_HK97"/>
    <property type="match status" value="1"/>
</dbReference>
<sequence length="177" mass="19739">MEVLKKNFKLKALEEDSGYHFEGYGSTFGNVDRDGDIMEKGCFDKSLKASNSVPMCFNHNQNIVLGRFDLETDEKGLLVKGFFNLNDPEAKKAYDLMKMGALDSFSIGFIVKDYETIDNKSMYSGVKIKEAELLETSIVTVPANPSATVSAVKSLDIANTIKKEFDKQELIKKLEGI</sequence>
<dbReference type="GO" id="GO:0006508">
    <property type="term" value="P:proteolysis"/>
    <property type="evidence" value="ECO:0007669"/>
    <property type="project" value="UniProtKB-KW"/>
</dbReference>
<dbReference type="Proteomes" id="UP000003732">
    <property type="component" value="Unassembled WGS sequence"/>
</dbReference>
<dbReference type="InterPro" id="IPR006433">
    <property type="entry name" value="Prohead_protease"/>
</dbReference>